<evidence type="ECO:0000313" key="13">
    <source>
        <dbReference type="Proteomes" id="UP001301140"/>
    </source>
</evidence>
<dbReference type="PANTHER" id="PTHR22939">
    <property type="entry name" value="SERINE PROTEASE FAMILY S1C HTRA-RELATED"/>
    <property type="match status" value="1"/>
</dbReference>
<dbReference type="InterPro" id="IPR041489">
    <property type="entry name" value="PDZ_6"/>
</dbReference>
<evidence type="ECO:0000313" key="12">
    <source>
        <dbReference type="EMBL" id="MDF1586407.1"/>
    </source>
</evidence>
<dbReference type="SUPFAM" id="SSF50494">
    <property type="entry name" value="Trypsin-like serine proteases"/>
    <property type="match status" value="1"/>
</dbReference>
<dbReference type="Pfam" id="PF13365">
    <property type="entry name" value="Trypsin_2"/>
    <property type="match status" value="1"/>
</dbReference>
<reference evidence="12 13" key="1">
    <citation type="submission" date="2023-03" db="EMBL/GenBank/DDBJ databases">
        <title>YIM 152171 draft genome.</title>
        <authorList>
            <person name="Yang Z."/>
        </authorList>
    </citation>
    <scope>NUCLEOTIDE SEQUENCE [LARGE SCALE GENOMIC DNA]</scope>
    <source>
        <strain evidence="12 13">YIM 152171</strain>
    </source>
</reference>
<keyword evidence="13" id="KW-1185">Reference proteome</keyword>
<dbReference type="Gene3D" id="2.40.10.120">
    <property type="match status" value="1"/>
</dbReference>
<evidence type="ECO:0000259" key="11">
    <source>
        <dbReference type="PROSITE" id="PS50106"/>
    </source>
</evidence>
<protein>
    <submittedName>
        <fullName evidence="12">Do family serine endopeptidase</fullName>
        <ecNumber evidence="12">3.4.21.107</ecNumber>
    </submittedName>
</protein>
<organism evidence="12 13">
    <name type="scientific">Marinimicrococcus flavescens</name>
    <dbReference type="NCBI Taxonomy" id="3031815"/>
    <lineage>
        <taxon>Bacteria</taxon>
        <taxon>Pseudomonadati</taxon>
        <taxon>Pseudomonadota</taxon>
        <taxon>Alphaproteobacteria</taxon>
        <taxon>Geminicoccales</taxon>
        <taxon>Geminicoccaceae</taxon>
        <taxon>Marinimicrococcus</taxon>
    </lineage>
</organism>
<dbReference type="AlphaFoldDB" id="A0AAP3XR54"/>
<evidence type="ECO:0000256" key="10">
    <source>
        <dbReference type="PIRSR" id="PIRSR611782-2"/>
    </source>
</evidence>
<dbReference type="PROSITE" id="PS50106">
    <property type="entry name" value="PDZ"/>
    <property type="match status" value="2"/>
</dbReference>
<keyword evidence="7 12" id="KW-0378">Hydrolase</keyword>
<feature type="binding site" evidence="10">
    <location>
        <begin position="230"/>
        <end position="232"/>
    </location>
    <ligand>
        <name>substrate</name>
    </ligand>
</feature>
<feature type="active site" description="Charge relay system" evidence="9">
    <location>
        <position position="127"/>
    </location>
</feature>
<feature type="binding site" evidence="10">
    <location>
        <position position="157"/>
    </location>
    <ligand>
        <name>substrate</name>
    </ligand>
</feature>
<accession>A0AAP3XR54</accession>
<keyword evidence="5" id="KW-0677">Repeat</keyword>
<evidence type="ECO:0000256" key="6">
    <source>
        <dbReference type="ARBA" id="ARBA00022764"/>
    </source>
</evidence>
<dbReference type="SMART" id="SM00228">
    <property type="entry name" value="PDZ"/>
    <property type="match status" value="2"/>
</dbReference>
<keyword evidence="8" id="KW-0720">Serine protease</keyword>
<dbReference type="PRINTS" id="PR00834">
    <property type="entry name" value="PROTEASES2C"/>
</dbReference>
<dbReference type="Pfam" id="PF17820">
    <property type="entry name" value="PDZ_6"/>
    <property type="match status" value="1"/>
</dbReference>
<dbReference type="GO" id="GO:0004252">
    <property type="term" value="F:serine-type endopeptidase activity"/>
    <property type="evidence" value="ECO:0007669"/>
    <property type="project" value="InterPro"/>
</dbReference>
<dbReference type="EMBL" id="JARGEQ010000082">
    <property type="protein sequence ID" value="MDF1586407.1"/>
    <property type="molecule type" value="Genomic_DNA"/>
</dbReference>
<evidence type="ECO:0000256" key="5">
    <source>
        <dbReference type="ARBA" id="ARBA00022737"/>
    </source>
</evidence>
<comment type="caution">
    <text evidence="12">The sequence shown here is derived from an EMBL/GenBank/DDBJ whole genome shotgun (WGS) entry which is preliminary data.</text>
</comment>
<dbReference type="Pfam" id="PF00595">
    <property type="entry name" value="PDZ"/>
    <property type="match status" value="1"/>
</dbReference>
<comment type="similarity">
    <text evidence="2">Belongs to the peptidase S1C family.</text>
</comment>
<proteinExistence type="inferred from homology"/>
<dbReference type="EC" id="3.4.21.107" evidence="12"/>
<dbReference type="SUPFAM" id="SSF50156">
    <property type="entry name" value="PDZ domain-like"/>
    <property type="match status" value="2"/>
</dbReference>
<dbReference type="InterPro" id="IPR001940">
    <property type="entry name" value="Peptidase_S1C"/>
</dbReference>
<evidence type="ECO:0000256" key="8">
    <source>
        <dbReference type="ARBA" id="ARBA00022825"/>
    </source>
</evidence>
<keyword evidence="4" id="KW-0732">Signal</keyword>
<dbReference type="InterPro" id="IPR011782">
    <property type="entry name" value="Pept_S1C_Do"/>
</dbReference>
<evidence type="ECO:0000256" key="9">
    <source>
        <dbReference type="PIRSR" id="PIRSR611782-1"/>
    </source>
</evidence>
<dbReference type="PROSITE" id="PS51257">
    <property type="entry name" value="PROKAR_LIPOPROTEIN"/>
    <property type="match status" value="1"/>
</dbReference>
<dbReference type="Proteomes" id="UP001301140">
    <property type="component" value="Unassembled WGS sequence"/>
</dbReference>
<evidence type="ECO:0000256" key="7">
    <source>
        <dbReference type="ARBA" id="ARBA00022801"/>
    </source>
</evidence>
<keyword evidence="3" id="KW-0645">Protease</keyword>
<dbReference type="InterPro" id="IPR001478">
    <property type="entry name" value="PDZ"/>
</dbReference>
<name>A0AAP3XR54_9PROT</name>
<feature type="binding site" evidence="10">
    <location>
        <position position="127"/>
    </location>
    <ligand>
        <name>substrate</name>
    </ligand>
</feature>
<dbReference type="PANTHER" id="PTHR22939:SF129">
    <property type="entry name" value="SERINE PROTEASE HTRA2, MITOCHONDRIAL"/>
    <property type="match status" value="1"/>
</dbReference>
<dbReference type="GO" id="GO:0006508">
    <property type="term" value="P:proteolysis"/>
    <property type="evidence" value="ECO:0007669"/>
    <property type="project" value="UniProtKB-KW"/>
</dbReference>
<sequence>MIERQGLRERVRRLAALVFSALLVLGCARVEAQAPGAGTAPVVREVPSSREAVRLSFAPVVAKASPAVVSITSRRSRVQRQPAFDDPFFDFFFRRFGGQARPQRRVETSLGSGVIVGADGVVVTNHHVVEGAEEIEVVLADRRAFAAELISSDQASDLAFLRLEGASGLPALPLGNSDSIEVGDLVLAIGNPFGIGQTVTSGIVSAKARSSPMLQSDVTFIQTDAAINPGNSGGALITLDGRLIGVNTAIFTRGGGSIGIGFAIPGNLVRARLAGVQAGQVEMRRPWLGAATAEVLPDVAHALGLERPRGVVVEEVYPGSAADAAGLAPGDVVLSVDGIAVDDPPSLAYRLSLRPLGERAGLEIWRRGREVALEVAVKPPPEVPAAAPTLLRGRHPLDGVTVANRSPALNEKLEADLFERGVVVLELSRGAAARRLGLRPGDGIASVNGRRIDDTRELEQALKARPGRWEIGVRRNGQVSLLRIR</sequence>
<evidence type="ECO:0000256" key="4">
    <source>
        <dbReference type="ARBA" id="ARBA00022729"/>
    </source>
</evidence>
<evidence type="ECO:0000256" key="2">
    <source>
        <dbReference type="ARBA" id="ARBA00010541"/>
    </source>
</evidence>
<feature type="active site" description="Charge relay system" evidence="9">
    <location>
        <position position="232"/>
    </location>
</feature>
<keyword evidence="6" id="KW-0574">Periplasm</keyword>
<dbReference type="InterPro" id="IPR009003">
    <property type="entry name" value="Peptidase_S1_PA"/>
</dbReference>
<feature type="domain" description="PDZ" evidence="11">
    <location>
        <begin position="280"/>
        <end position="368"/>
    </location>
</feature>
<gene>
    <name evidence="12" type="ORF">PZ740_08420</name>
</gene>
<feature type="active site" description="Charge relay system" evidence="9">
    <location>
        <position position="157"/>
    </location>
</feature>
<evidence type="ECO:0000256" key="3">
    <source>
        <dbReference type="ARBA" id="ARBA00022670"/>
    </source>
</evidence>
<comment type="subcellular location">
    <subcellularLocation>
        <location evidence="1">Periplasm</location>
    </subcellularLocation>
</comment>
<dbReference type="Gene3D" id="2.30.42.10">
    <property type="match status" value="2"/>
</dbReference>
<dbReference type="NCBIfam" id="TIGR02037">
    <property type="entry name" value="degP_htrA_DO"/>
    <property type="match status" value="1"/>
</dbReference>
<feature type="domain" description="PDZ" evidence="11">
    <location>
        <begin position="387"/>
        <end position="477"/>
    </location>
</feature>
<dbReference type="InterPro" id="IPR036034">
    <property type="entry name" value="PDZ_sf"/>
</dbReference>
<dbReference type="GO" id="GO:0042597">
    <property type="term" value="C:periplasmic space"/>
    <property type="evidence" value="ECO:0007669"/>
    <property type="project" value="UniProtKB-SubCell"/>
</dbReference>
<dbReference type="RefSeq" id="WP_327788819.1">
    <property type="nucleotide sequence ID" value="NZ_JARGEQ010000082.1"/>
</dbReference>
<evidence type="ECO:0000256" key="1">
    <source>
        <dbReference type="ARBA" id="ARBA00004418"/>
    </source>
</evidence>